<evidence type="ECO:0000256" key="2">
    <source>
        <dbReference type="ARBA" id="ARBA00022963"/>
    </source>
</evidence>
<evidence type="ECO:0000313" key="7">
    <source>
        <dbReference type="EMBL" id="KIM30111.1"/>
    </source>
</evidence>
<dbReference type="Gene3D" id="3.40.1090.10">
    <property type="entry name" value="Cytosolic phospholipase A2 catalytic domain"/>
    <property type="match status" value="1"/>
</dbReference>
<feature type="signal peptide" evidence="5">
    <location>
        <begin position="1"/>
        <end position="18"/>
    </location>
</feature>
<accession>A0A0C3BFB1</accession>
<dbReference type="SUPFAM" id="SSF52151">
    <property type="entry name" value="FabD/lysophospholipase-like"/>
    <property type="match status" value="1"/>
</dbReference>
<dbReference type="Proteomes" id="UP000054097">
    <property type="component" value="Unassembled WGS sequence"/>
</dbReference>
<feature type="chain" id="PRO_5002161763" description="PNPLA domain-containing protein" evidence="5">
    <location>
        <begin position="19"/>
        <end position="371"/>
    </location>
</feature>
<dbReference type="GO" id="GO:0016042">
    <property type="term" value="P:lipid catabolic process"/>
    <property type="evidence" value="ECO:0007669"/>
    <property type="project" value="UniProtKB-KW"/>
</dbReference>
<keyword evidence="3" id="KW-0443">Lipid metabolism</keyword>
<dbReference type="HOGENOM" id="CLU_000288_144_2_1"/>
<dbReference type="AlphaFoldDB" id="A0A0C3BFB1"/>
<dbReference type="GO" id="GO:0047499">
    <property type="term" value="F:calcium-independent phospholipase A2 activity"/>
    <property type="evidence" value="ECO:0007669"/>
    <property type="project" value="TreeGrafter"/>
</dbReference>
<evidence type="ECO:0000256" key="1">
    <source>
        <dbReference type="ARBA" id="ARBA00022801"/>
    </source>
</evidence>
<comment type="caution">
    <text evidence="4">Lacks conserved residue(s) required for the propagation of feature annotation.</text>
</comment>
<dbReference type="InterPro" id="IPR016035">
    <property type="entry name" value="Acyl_Trfase/lysoPLipase"/>
</dbReference>
<evidence type="ECO:0000256" key="5">
    <source>
        <dbReference type="SAM" id="SignalP"/>
    </source>
</evidence>
<dbReference type="InterPro" id="IPR002641">
    <property type="entry name" value="PNPLA_dom"/>
</dbReference>
<dbReference type="PANTHER" id="PTHR24185">
    <property type="entry name" value="CALCIUM-INDEPENDENT PHOSPHOLIPASE A2-GAMMA"/>
    <property type="match status" value="1"/>
</dbReference>
<dbReference type="PANTHER" id="PTHR24185:SF1">
    <property type="entry name" value="CALCIUM-INDEPENDENT PHOSPHOLIPASE A2-GAMMA"/>
    <property type="match status" value="1"/>
</dbReference>
<evidence type="ECO:0000256" key="4">
    <source>
        <dbReference type="PROSITE-ProRule" id="PRU01161"/>
    </source>
</evidence>
<dbReference type="GO" id="GO:0016020">
    <property type="term" value="C:membrane"/>
    <property type="evidence" value="ECO:0007669"/>
    <property type="project" value="TreeGrafter"/>
</dbReference>
<keyword evidence="2" id="KW-0442">Lipid degradation</keyword>
<proteinExistence type="predicted"/>
<evidence type="ECO:0000256" key="3">
    <source>
        <dbReference type="ARBA" id="ARBA00023098"/>
    </source>
</evidence>
<keyword evidence="8" id="KW-1185">Reference proteome</keyword>
<name>A0A0C3BFB1_SERVB</name>
<dbReference type="GO" id="GO:0019369">
    <property type="term" value="P:arachidonate metabolic process"/>
    <property type="evidence" value="ECO:0007669"/>
    <property type="project" value="TreeGrafter"/>
</dbReference>
<evidence type="ECO:0000313" key="8">
    <source>
        <dbReference type="Proteomes" id="UP000054097"/>
    </source>
</evidence>
<evidence type="ECO:0000259" key="6">
    <source>
        <dbReference type="PROSITE" id="PS51635"/>
    </source>
</evidence>
<reference evidence="8" key="2">
    <citation type="submission" date="2015-01" db="EMBL/GenBank/DDBJ databases">
        <title>Evolutionary Origins and Diversification of the Mycorrhizal Mutualists.</title>
        <authorList>
            <consortium name="DOE Joint Genome Institute"/>
            <consortium name="Mycorrhizal Genomics Consortium"/>
            <person name="Kohler A."/>
            <person name="Kuo A."/>
            <person name="Nagy L.G."/>
            <person name="Floudas D."/>
            <person name="Copeland A."/>
            <person name="Barry K.W."/>
            <person name="Cichocki N."/>
            <person name="Veneault-Fourrey C."/>
            <person name="LaButti K."/>
            <person name="Lindquist E.A."/>
            <person name="Lipzen A."/>
            <person name="Lundell T."/>
            <person name="Morin E."/>
            <person name="Murat C."/>
            <person name="Riley R."/>
            <person name="Ohm R."/>
            <person name="Sun H."/>
            <person name="Tunlid A."/>
            <person name="Henrissat B."/>
            <person name="Grigoriev I.V."/>
            <person name="Hibbett D.S."/>
            <person name="Martin F."/>
        </authorList>
    </citation>
    <scope>NUCLEOTIDE SEQUENCE [LARGE SCALE GENOMIC DNA]</scope>
    <source>
        <strain evidence="8">MAFF 305830</strain>
    </source>
</reference>
<gene>
    <name evidence="7" type="ORF">M408DRAFT_67143</name>
</gene>
<organism evidence="7 8">
    <name type="scientific">Serendipita vermifera MAFF 305830</name>
    <dbReference type="NCBI Taxonomy" id="933852"/>
    <lineage>
        <taxon>Eukaryota</taxon>
        <taxon>Fungi</taxon>
        <taxon>Dikarya</taxon>
        <taxon>Basidiomycota</taxon>
        <taxon>Agaricomycotina</taxon>
        <taxon>Agaricomycetes</taxon>
        <taxon>Sebacinales</taxon>
        <taxon>Serendipitaceae</taxon>
        <taxon>Serendipita</taxon>
    </lineage>
</organism>
<keyword evidence="1" id="KW-0378">Hydrolase</keyword>
<dbReference type="OrthoDB" id="630895at2759"/>
<dbReference type="Pfam" id="PF01734">
    <property type="entry name" value="Patatin"/>
    <property type="match status" value="1"/>
</dbReference>
<dbReference type="GO" id="GO:0046486">
    <property type="term" value="P:glycerolipid metabolic process"/>
    <property type="evidence" value="ECO:0007669"/>
    <property type="project" value="UniProtKB-ARBA"/>
</dbReference>
<dbReference type="PROSITE" id="PS51635">
    <property type="entry name" value="PNPLA"/>
    <property type="match status" value="1"/>
</dbReference>
<protein>
    <recommendedName>
        <fullName evidence="6">PNPLA domain-containing protein</fullName>
    </recommendedName>
</protein>
<reference evidence="7 8" key="1">
    <citation type="submission" date="2014-04" db="EMBL/GenBank/DDBJ databases">
        <authorList>
            <consortium name="DOE Joint Genome Institute"/>
            <person name="Kuo A."/>
            <person name="Zuccaro A."/>
            <person name="Kohler A."/>
            <person name="Nagy L.G."/>
            <person name="Floudas D."/>
            <person name="Copeland A."/>
            <person name="Barry K.W."/>
            <person name="Cichocki N."/>
            <person name="Veneault-Fourrey C."/>
            <person name="LaButti K."/>
            <person name="Lindquist E.A."/>
            <person name="Lipzen A."/>
            <person name="Lundell T."/>
            <person name="Morin E."/>
            <person name="Murat C."/>
            <person name="Sun H."/>
            <person name="Tunlid A."/>
            <person name="Henrissat B."/>
            <person name="Grigoriev I.V."/>
            <person name="Hibbett D.S."/>
            <person name="Martin F."/>
            <person name="Nordberg H.P."/>
            <person name="Cantor M.N."/>
            <person name="Hua S.X."/>
        </authorList>
    </citation>
    <scope>NUCLEOTIDE SEQUENCE [LARGE SCALE GENOMIC DNA]</scope>
    <source>
        <strain evidence="7 8">MAFF 305830</strain>
    </source>
</reference>
<sequence length="371" mass="40970">MPLGKNLRLASFGSISLAILGTELRLTLTTTDAGGVRGFSQLEIMRNIMHSLNWERDSTGFEGSALPCQHFDLIGGSGTGGLLAIMFTRLRMSIEEASDEFFTITEEVYRQDALDSSERSKRLRQCIEDMLQRRQLPLDIKLMEETPGNDCAGYVDTISNEPNALKITHRFVVASLRNNLETRMCFRTYPIRAQPSSQITVVNAILATCATQPAFTAVSVGERYRKREYVGAGFGGNNPIQEVITEAHLLFGGESNVSSLLSIGTGHPGIIALSPGINGPGMDEAMRDMMNDCEQKAQDMEQRLGPAGIYSRFSVDQGMQNRHPDELADPGWITAQTEGYLTRHDTRDKLGIFVQNVNAERRSVTLDQLST</sequence>
<feature type="domain" description="PNPLA" evidence="6">
    <location>
        <begin position="29"/>
        <end position="244"/>
    </location>
</feature>
<keyword evidence="5" id="KW-0732">Signal</keyword>
<dbReference type="EMBL" id="KN824286">
    <property type="protein sequence ID" value="KIM30111.1"/>
    <property type="molecule type" value="Genomic_DNA"/>
</dbReference>